<comment type="caution">
    <text evidence="8">The sequence shown here is derived from an EMBL/GenBank/DDBJ whole genome shotgun (WGS) entry which is preliminary data.</text>
</comment>
<dbReference type="SFLD" id="SFLDG01017">
    <property type="entry name" value="Polyprenyl_Transferase_Like"/>
    <property type="match status" value="1"/>
</dbReference>
<evidence type="ECO:0000256" key="4">
    <source>
        <dbReference type="ARBA" id="ARBA00022723"/>
    </source>
</evidence>
<dbReference type="SUPFAM" id="SSF48576">
    <property type="entry name" value="Terpenoid synthases"/>
    <property type="match status" value="1"/>
</dbReference>
<protein>
    <submittedName>
        <fullName evidence="8">Farnesyl-diphosphate synthase</fullName>
    </submittedName>
</protein>
<reference evidence="8 9" key="1">
    <citation type="submission" date="2019-03" db="EMBL/GenBank/DDBJ databases">
        <title>Genomic Encyclopedia of Type Strains, Phase IV (KMG-IV): sequencing the most valuable type-strain genomes for metagenomic binning, comparative biology and taxonomic classification.</title>
        <authorList>
            <person name="Goeker M."/>
        </authorList>
    </citation>
    <scope>NUCLEOTIDE SEQUENCE [LARGE SCALE GENOMIC DNA]</scope>
    <source>
        <strain evidence="8 9">DSM 25488</strain>
    </source>
</reference>
<dbReference type="Gene3D" id="1.10.600.10">
    <property type="entry name" value="Farnesyl Diphosphate Synthase"/>
    <property type="match status" value="1"/>
</dbReference>
<keyword evidence="4" id="KW-0479">Metal-binding</keyword>
<dbReference type="InterPro" id="IPR000092">
    <property type="entry name" value="Polyprenyl_synt"/>
</dbReference>
<accession>A0A4R6XWJ2</accession>
<dbReference type="AlphaFoldDB" id="A0A4R6XWJ2"/>
<dbReference type="PROSITE" id="PS00444">
    <property type="entry name" value="POLYPRENYL_SYNTHASE_2"/>
    <property type="match status" value="1"/>
</dbReference>
<keyword evidence="9" id="KW-1185">Reference proteome</keyword>
<dbReference type="Proteomes" id="UP000295724">
    <property type="component" value="Unassembled WGS sequence"/>
</dbReference>
<dbReference type="Pfam" id="PF00348">
    <property type="entry name" value="polyprenyl_synt"/>
    <property type="match status" value="1"/>
</dbReference>
<dbReference type="GO" id="GO:0004659">
    <property type="term" value="F:prenyltransferase activity"/>
    <property type="evidence" value="ECO:0007669"/>
    <property type="project" value="InterPro"/>
</dbReference>
<dbReference type="GO" id="GO:0005737">
    <property type="term" value="C:cytoplasm"/>
    <property type="evidence" value="ECO:0007669"/>
    <property type="project" value="UniProtKB-ARBA"/>
</dbReference>
<dbReference type="EMBL" id="SNZB01000002">
    <property type="protein sequence ID" value="TDR22820.1"/>
    <property type="molecule type" value="Genomic_DNA"/>
</dbReference>
<dbReference type="GO" id="GO:0016114">
    <property type="term" value="P:terpenoid biosynthetic process"/>
    <property type="evidence" value="ECO:0007669"/>
    <property type="project" value="UniProtKB-ARBA"/>
</dbReference>
<dbReference type="NCBIfam" id="NF045485">
    <property type="entry name" value="FPPsyn"/>
    <property type="match status" value="1"/>
</dbReference>
<evidence type="ECO:0000256" key="5">
    <source>
        <dbReference type="ARBA" id="ARBA00022842"/>
    </source>
</evidence>
<evidence type="ECO:0000256" key="7">
    <source>
        <dbReference type="RuleBase" id="RU004466"/>
    </source>
</evidence>
<gene>
    <name evidence="8" type="ORF">C8D91_1313</name>
</gene>
<name>A0A4R6XWJ2_9GAMM</name>
<dbReference type="OrthoDB" id="9805316at2"/>
<proteinExistence type="inferred from homology"/>
<dbReference type="InterPro" id="IPR008949">
    <property type="entry name" value="Isoprenoid_synthase_dom_sf"/>
</dbReference>
<dbReference type="SFLD" id="SFLDS00005">
    <property type="entry name" value="Isoprenoid_Synthase_Type_I"/>
    <property type="match status" value="1"/>
</dbReference>
<dbReference type="RefSeq" id="WP_099019434.1">
    <property type="nucleotide sequence ID" value="NZ_NIHB01000002.1"/>
</dbReference>
<evidence type="ECO:0000256" key="3">
    <source>
        <dbReference type="ARBA" id="ARBA00022679"/>
    </source>
</evidence>
<dbReference type="GO" id="GO:0046872">
    <property type="term" value="F:metal ion binding"/>
    <property type="evidence" value="ECO:0007669"/>
    <property type="project" value="UniProtKB-KW"/>
</dbReference>
<sequence length="287" mass="31536">MLHYQNRINSFLSKQIEASSNENSRLKQSMQYSLLSGGKRIRPLLVYATAESLKINLDTADYIAAAIEMIHAYSLIHDDLPAMDNDDLRRGKATNHIKFDEATAILAGDALQSLAYETLANTPADAPNVVAMIAKLAQLSGIVGMAGGQSLDLMAENKNIGMADLQKIHAAKTGALLQACVQLTTELKNNLADDCKIKYHLFAEHLGVAFQIVDDILDVTQDTETLGKPANSDTKNKKATYPSLLGLQNAKDQADHHINKAYHLLENIEFNTDMLKQLTALILQRNH</sequence>
<comment type="cofactor">
    <cofactor evidence="1">
        <name>Mg(2+)</name>
        <dbReference type="ChEBI" id="CHEBI:18420"/>
    </cofactor>
</comment>
<evidence type="ECO:0000313" key="9">
    <source>
        <dbReference type="Proteomes" id="UP000295724"/>
    </source>
</evidence>
<keyword evidence="6" id="KW-0414">Isoprene biosynthesis</keyword>
<comment type="similarity">
    <text evidence="2 7">Belongs to the FPP/GGPP synthase family.</text>
</comment>
<dbReference type="InterPro" id="IPR053378">
    <property type="entry name" value="Prenyl_diphosphate_synthase"/>
</dbReference>
<keyword evidence="5" id="KW-0460">Magnesium</keyword>
<dbReference type="GO" id="GO:0008654">
    <property type="term" value="P:phospholipid biosynthetic process"/>
    <property type="evidence" value="ECO:0007669"/>
    <property type="project" value="UniProtKB-ARBA"/>
</dbReference>
<evidence type="ECO:0000313" key="8">
    <source>
        <dbReference type="EMBL" id="TDR22820.1"/>
    </source>
</evidence>
<dbReference type="PANTHER" id="PTHR43281">
    <property type="entry name" value="FARNESYL DIPHOSPHATE SYNTHASE"/>
    <property type="match status" value="1"/>
</dbReference>
<dbReference type="InterPro" id="IPR033749">
    <property type="entry name" value="Polyprenyl_synt_CS"/>
</dbReference>
<keyword evidence="3 7" id="KW-0808">Transferase</keyword>
<evidence type="ECO:0000256" key="1">
    <source>
        <dbReference type="ARBA" id="ARBA00001946"/>
    </source>
</evidence>
<dbReference type="FunFam" id="1.10.600.10:FF:000001">
    <property type="entry name" value="Geranylgeranyl diphosphate synthase"/>
    <property type="match status" value="1"/>
</dbReference>
<dbReference type="CDD" id="cd00685">
    <property type="entry name" value="Trans_IPPS_HT"/>
    <property type="match status" value="1"/>
</dbReference>
<evidence type="ECO:0000256" key="2">
    <source>
        <dbReference type="ARBA" id="ARBA00006706"/>
    </source>
</evidence>
<evidence type="ECO:0000256" key="6">
    <source>
        <dbReference type="ARBA" id="ARBA00023229"/>
    </source>
</evidence>
<dbReference type="PROSITE" id="PS00723">
    <property type="entry name" value="POLYPRENYL_SYNTHASE_1"/>
    <property type="match status" value="1"/>
</dbReference>
<organism evidence="8 9">
    <name type="scientific">Marinicella litoralis</name>
    <dbReference type="NCBI Taxonomy" id="644220"/>
    <lineage>
        <taxon>Bacteria</taxon>
        <taxon>Pseudomonadati</taxon>
        <taxon>Pseudomonadota</taxon>
        <taxon>Gammaproteobacteria</taxon>
        <taxon>Lysobacterales</taxon>
        <taxon>Marinicellaceae</taxon>
        <taxon>Marinicella</taxon>
    </lineage>
</organism>
<dbReference type="PANTHER" id="PTHR43281:SF1">
    <property type="entry name" value="FARNESYL DIPHOSPHATE SYNTHASE"/>
    <property type="match status" value="1"/>
</dbReference>